<reference evidence="1 2" key="1">
    <citation type="submission" date="2017-09" db="EMBL/GenBank/DDBJ databases">
        <title>Large-scale bioinformatics analysis of Bacillus genomes uncovers conserved roles of natural products in bacterial physiology.</title>
        <authorList>
            <consortium name="Agbiome Team Llc"/>
            <person name="Bleich R.M."/>
            <person name="Grubbs K.J."/>
            <person name="Santa Maria K.C."/>
            <person name="Allen S.E."/>
            <person name="Farag S."/>
            <person name="Shank E.A."/>
            <person name="Bowers A."/>
        </authorList>
    </citation>
    <scope>NUCLEOTIDE SEQUENCE [LARGE SCALE GENOMIC DNA]</scope>
    <source>
        <strain evidence="1 2">AFS009893</strain>
    </source>
</reference>
<protein>
    <submittedName>
        <fullName evidence="1">Uncharacterized protein</fullName>
    </submittedName>
</protein>
<evidence type="ECO:0000313" key="1">
    <source>
        <dbReference type="EMBL" id="PEM55479.1"/>
    </source>
</evidence>
<organism evidence="1 2">
    <name type="scientific">Bacillus pseudomycoides</name>
    <dbReference type="NCBI Taxonomy" id="64104"/>
    <lineage>
        <taxon>Bacteria</taxon>
        <taxon>Bacillati</taxon>
        <taxon>Bacillota</taxon>
        <taxon>Bacilli</taxon>
        <taxon>Bacillales</taxon>
        <taxon>Bacillaceae</taxon>
        <taxon>Bacillus</taxon>
        <taxon>Bacillus cereus group</taxon>
    </lineage>
</organism>
<gene>
    <name evidence="1" type="ORF">CN613_30520</name>
</gene>
<dbReference type="AlphaFoldDB" id="A0A2B6R1Z2"/>
<dbReference type="RefSeq" id="WP_098129249.1">
    <property type="nucleotide sequence ID" value="NZ_NUDP01000321.1"/>
</dbReference>
<accession>A0A2B6R1Z2</accession>
<name>A0A2B6R1Z2_9BACI</name>
<dbReference type="Proteomes" id="UP000219775">
    <property type="component" value="Unassembled WGS sequence"/>
</dbReference>
<comment type="caution">
    <text evidence="1">The sequence shown here is derived from an EMBL/GenBank/DDBJ whole genome shotgun (WGS) entry which is preliminary data.</text>
</comment>
<proteinExistence type="predicted"/>
<dbReference type="EMBL" id="NUDP01000321">
    <property type="protein sequence ID" value="PEM55479.1"/>
    <property type="molecule type" value="Genomic_DNA"/>
</dbReference>
<sequence length="113" mass="13811">MIEEKQNQNTRWYVDNNLRIRIQEIKDGKAKLWMAIDKLNICFTLIMYDFMDWCEREISINLEIDKSWNNHRGFIIDRKDQVIIMSEIKRFINEFNVKPNENADQFSDAEWYA</sequence>
<evidence type="ECO:0000313" key="2">
    <source>
        <dbReference type="Proteomes" id="UP000219775"/>
    </source>
</evidence>